<dbReference type="SUPFAM" id="SSF58038">
    <property type="entry name" value="SNARE fusion complex"/>
    <property type="match status" value="2"/>
</dbReference>
<dbReference type="Gene3D" id="1.20.5.110">
    <property type="match status" value="2"/>
</dbReference>
<dbReference type="Proteomes" id="UP000243217">
    <property type="component" value="Unassembled WGS sequence"/>
</dbReference>
<comment type="caution">
    <text evidence="3">The sequence shown here is derived from an EMBL/GenBank/DDBJ whole genome shotgun (WGS) entry which is preliminary data.</text>
</comment>
<gene>
    <name evidence="3" type="ORF">THRCLA_05919</name>
</gene>
<organism evidence="3 4">
    <name type="scientific">Thraustotheca clavata</name>
    <dbReference type="NCBI Taxonomy" id="74557"/>
    <lineage>
        <taxon>Eukaryota</taxon>
        <taxon>Sar</taxon>
        <taxon>Stramenopiles</taxon>
        <taxon>Oomycota</taxon>
        <taxon>Saprolegniomycetes</taxon>
        <taxon>Saprolegniales</taxon>
        <taxon>Achlyaceae</taxon>
        <taxon>Thraustotheca</taxon>
    </lineage>
</organism>
<dbReference type="OrthoDB" id="19261at2759"/>
<evidence type="ECO:0000313" key="4">
    <source>
        <dbReference type="Proteomes" id="UP000243217"/>
    </source>
</evidence>
<reference evidence="3 4" key="1">
    <citation type="journal article" date="2014" name="Genome Biol. Evol.">
        <title>The secreted proteins of Achlya hypogyna and Thraustotheca clavata identify the ancestral oomycete secretome and reveal gene acquisitions by horizontal gene transfer.</title>
        <authorList>
            <person name="Misner I."/>
            <person name="Blouin N."/>
            <person name="Leonard G."/>
            <person name="Richards T.A."/>
            <person name="Lane C.E."/>
        </authorList>
    </citation>
    <scope>NUCLEOTIDE SEQUENCE [LARGE SCALE GENOMIC DNA]</scope>
    <source>
        <strain evidence="3 4">ATCC 34112</strain>
    </source>
</reference>
<evidence type="ECO:0000313" key="3">
    <source>
        <dbReference type="EMBL" id="OQS00578.1"/>
    </source>
</evidence>
<keyword evidence="4" id="KW-1185">Reference proteome</keyword>
<evidence type="ECO:0000259" key="2">
    <source>
        <dbReference type="PROSITE" id="PS50192"/>
    </source>
</evidence>
<sequence>MQQDATKEVDKDNQFTDSLRLNAETVAISREVATTLSQQSEQLSACEDALDLTQQVVEQANYVVRGMSWSGWLANKFITEPTIHSSHQQSSKEISMGFICPECRVAQKSQQELVQHYENMHLSNSSSDARREPSTTTSSLQSASAMEYTDGLSQEQSQYLAALGPQLLELKNASRAIGNHLDQQLAQLDRITSKSEKTKDDMRLVTAKATKLTSSLMTITPQFRFAFQELSTQKFISNVNGVPMVCKDAASEDCIFRAFTVADSTEMWGFLSEASGLYFGVNAFGSLKIQGAALKSYEHFAIDATREATTLFNFASSLGSGGWVCMNADGSLYCIRRTSTNKSQATLFKLVKI</sequence>
<dbReference type="EMBL" id="JNBS01001695">
    <property type="protein sequence ID" value="OQS00578.1"/>
    <property type="molecule type" value="Genomic_DNA"/>
</dbReference>
<dbReference type="SMART" id="SM00397">
    <property type="entry name" value="t_SNARE"/>
    <property type="match status" value="2"/>
</dbReference>
<proteinExistence type="predicted"/>
<protein>
    <recommendedName>
        <fullName evidence="2">t-SNARE coiled-coil homology domain-containing protein</fullName>
    </recommendedName>
</protein>
<name>A0A1V9ZRC9_9STRA</name>
<dbReference type="PROSITE" id="PS50192">
    <property type="entry name" value="T_SNARE"/>
    <property type="match status" value="1"/>
</dbReference>
<accession>A0A1V9ZRC9</accession>
<evidence type="ECO:0000256" key="1">
    <source>
        <dbReference type="SAM" id="MobiDB-lite"/>
    </source>
</evidence>
<feature type="region of interest" description="Disordered" evidence="1">
    <location>
        <begin position="122"/>
        <end position="147"/>
    </location>
</feature>
<feature type="domain" description="T-SNARE coiled-coil homology" evidence="2">
    <location>
        <begin position="150"/>
        <end position="212"/>
    </location>
</feature>
<dbReference type="InterPro" id="IPR000727">
    <property type="entry name" value="T_SNARE_dom"/>
</dbReference>
<dbReference type="AlphaFoldDB" id="A0A1V9ZRC9"/>